<dbReference type="EMBL" id="JAYRBN010000073">
    <property type="protein sequence ID" value="KAL2733589.1"/>
    <property type="molecule type" value="Genomic_DNA"/>
</dbReference>
<evidence type="ECO:0000313" key="2">
    <source>
        <dbReference type="Proteomes" id="UP001607303"/>
    </source>
</evidence>
<proteinExistence type="predicted"/>
<dbReference type="AlphaFoldDB" id="A0ABD2BLX9"/>
<accession>A0ABD2BLX9</accession>
<dbReference type="Proteomes" id="UP001607303">
    <property type="component" value="Unassembled WGS sequence"/>
</dbReference>
<comment type="caution">
    <text evidence="1">The sequence shown here is derived from an EMBL/GenBank/DDBJ whole genome shotgun (WGS) entry which is preliminary data.</text>
</comment>
<evidence type="ECO:0000313" key="1">
    <source>
        <dbReference type="EMBL" id="KAL2733589.1"/>
    </source>
</evidence>
<protein>
    <submittedName>
        <fullName evidence="1">Uncharacterized protein</fullName>
    </submittedName>
</protein>
<sequence length="95" mass="11287">MAKWSTVVETADPESSPSFDLKEFDLFWESVTLQNYLNYRLRTLVVWATSLTPTHRLRQDYVCYVRVASSKAFAPTAFTTEIFYDLYVSYIRRRR</sequence>
<gene>
    <name evidence="1" type="ORF">V1477_014023</name>
</gene>
<reference evidence="1 2" key="1">
    <citation type="journal article" date="2024" name="Ann. Entomol. Soc. Am.">
        <title>Genomic analyses of the southern and eastern yellowjacket wasps (Hymenoptera: Vespidae) reveal evolutionary signatures of social life.</title>
        <authorList>
            <person name="Catto M.A."/>
            <person name="Caine P.B."/>
            <person name="Orr S.E."/>
            <person name="Hunt B.G."/>
            <person name="Goodisman M.A.D."/>
        </authorList>
    </citation>
    <scope>NUCLEOTIDE SEQUENCE [LARGE SCALE GENOMIC DNA]</scope>
    <source>
        <strain evidence="1">232</strain>
        <tissue evidence="1">Head and thorax</tissue>
    </source>
</reference>
<name>A0ABD2BLX9_VESMC</name>
<keyword evidence="2" id="KW-1185">Reference proteome</keyword>
<organism evidence="1 2">
    <name type="scientific">Vespula maculifrons</name>
    <name type="common">Eastern yellow jacket</name>
    <name type="synonym">Wasp</name>
    <dbReference type="NCBI Taxonomy" id="7453"/>
    <lineage>
        <taxon>Eukaryota</taxon>
        <taxon>Metazoa</taxon>
        <taxon>Ecdysozoa</taxon>
        <taxon>Arthropoda</taxon>
        <taxon>Hexapoda</taxon>
        <taxon>Insecta</taxon>
        <taxon>Pterygota</taxon>
        <taxon>Neoptera</taxon>
        <taxon>Endopterygota</taxon>
        <taxon>Hymenoptera</taxon>
        <taxon>Apocrita</taxon>
        <taxon>Aculeata</taxon>
        <taxon>Vespoidea</taxon>
        <taxon>Vespidae</taxon>
        <taxon>Vespinae</taxon>
        <taxon>Vespula</taxon>
    </lineage>
</organism>